<dbReference type="EMBL" id="JAODUP010000173">
    <property type="protein sequence ID" value="KAK2158314.1"/>
    <property type="molecule type" value="Genomic_DNA"/>
</dbReference>
<evidence type="ECO:0000313" key="1">
    <source>
        <dbReference type="EMBL" id="KAK2158314.1"/>
    </source>
</evidence>
<proteinExistence type="predicted"/>
<dbReference type="AlphaFoldDB" id="A0AAD9JRW9"/>
<evidence type="ECO:0000313" key="2">
    <source>
        <dbReference type="Proteomes" id="UP001208570"/>
    </source>
</evidence>
<name>A0AAD9JRW9_9ANNE</name>
<reference evidence="1" key="1">
    <citation type="journal article" date="2023" name="Mol. Biol. Evol.">
        <title>Third-Generation Sequencing Reveals the Adaptive Role of the Epigenome in Three Deep-Sea Polychaetes.</title>
        <authorList>
            <person name="Perez M."/>
            <person name="Aroh O."/>
            <person name="Sun Y."/>
            <person name="Lan Y."/>
            <person name="Juniper S.K."/>
            <person name="Young C.R."/>
            <person name="Angers B."/>
            <person name="Qian P.Y."/>
        </authorList>
    </citation>
    <scope>NUCLEOTIDE SEQUENCE</scope>
    <source>
        <strain evidence="1">P08H-3</strain>
    </source>
</reference>
<keyword evidence="2" id="KW-1185">Reference proteome</keyword>
<gene>
    <name evidence="1" type="ORF">LSH36_173g09008</name>
</gene>
<accession>A0AAD9JRW9</accession>
<dbReference type="Proteomes" id="UP001208570">
    <property type="component" value="Unassembled WGS sequence"/>
</dbReference>
<organism evidence="1 2">
    <name type="scientific">Paralvinella palmiformis</name>
    <dbReference type="NCBI Taxonomy" id="53620"/>
    <lineage>
        <taxon>Eukaryota</taxon>
        <taxon>Metazoa</taxon>
        <taxon>Spiralia</taxon>
        <taxon>Lophotrochozoa</taxon>
        <taxon>Annelida</taxon>
        <taxon>Polychaeta</taxon>
        <taxon>Sedentaria</taxon>
        <taxon>Canalipalpata</taxon>
        <taxon>Terebellida</taxon>
        <taxon>Terebelliformia</taxon>
        <taxon>Alvinellidae</taxon>
        <taxon>Paralvinella</taxon>
    </lineage>
</organism>
<comment type="caution">
    <text evidence="1">The sequence shown here is derived from an EMBL/GenBank/DDBJ whole genome shotgun (WGS) entry which is preliminary data.</text>
</comment>
<sequence length="137" mass="16518">MRKAPGLRRATSNRKLFMVHKDLQKQCDKRIKQHEVDVRIQAADIRQKQTDMERRHETLVRQQKHFDRKRQKTHAFLEQLRQSHVQNEVAIRRFTVCVEQKIKPGYIETIRSIGKMPMPNSMKERLRHQYTVNSFGE</sequence>
<protein>
    <submittedName>
        <fullName evidence="1">Uncharacterized protein</fullName>
    </submittedName>
</protein>